<sequence>MVALTGLYKKWGIPVFFYDRISCGRSTHLPSAYTARQPIGLKKIVLSSAPASMPLYKEAHKRRLAKLPLKLSVEGCRSGFYKNFRKVTLTSTRLALWEPRRLKLRRRHYLLNRRYDKVIDFVVETWFKVIKKVKWATLEKASHTLIWEDQPRFIQLCSDFLSGK</sequence>
<protein>
    <recommendedName>
        <fullName evidence="3">Alpha/beta hydrolase</fullName>
    </recommendedName>
</protein>
<dbReference type="InterPro" id="IPR029058">
    <property type="entry name" value="AB_hydrolase_fold"/>
</dbReference>
<comment type="caution">
    <text evidence="1">The sequence shown here is derived from an EMBL/GenBank/DDBJ whole genome shotgun (WGS) entry which is preliminary data.</text>
</comment>
<dbReference type="Proteomes" id="UP001305414">
    <property type="component" value="Unassembled WGS sequence"/>
</dbReference>
<organism evidence="1 2">
    <name type="scientific">Xylaria bambusicola</name>
    <dbReference type="NCBI Taxonomy" id="326684"/>
    <lineage>
        <taxon>Eukaryota</taxon>
        <taxon>Fungi</taxon>
        <taxon>Dikarya</taxon>
        <taxon>Ascomycota</taxon>
        <taxon>Pezizomycotina</taxon>
        <taxon>Sordariomycetes</taxon>
        <taxon>Xylariomycetidae</taxon>
        <taxon>Xylariales</taxon>
        <taxon>Xylariaceae</taxon>
        <taxon>Xylaria</taxon>
    </lineage>
</organism>
<evidence type="ECO:0008006" key="3">
    <source>
        <dbReference type="Google" id="ProtNLM"/>
    </source>
</evidence>
<evidence type="ECO:0000313" key="1">
    <source>
        <dbReference type="EMBL" id="KAK5629891.1"/>
    </source>
</evidence>
<proteinExistence type="predicted"/>
<accession>A0AAN7UQS1</accession>
<name>A0AAN7UQS1_9PEZI</name>
<dbReference type="EMBL" id="JAWHQM010000013">
    <property type="protein sequence ID" value="KAK5629891.1"/>
    <property type="molecule type" value="Genomic_DNA"/>
</dbReference>
<dbReference type="Gene3D" id="3.40.50.1820">
    <property type="entry name" value="alpha/beta hydrolase"/>
    <property type="match status" value="1"/>
</dbReference>
<evidence type="ECO:0000313" key="2">
    <source>
        <dbReference type="Proteomes" id="UP001305414"/>
    </source>
</evidence>
<dbReference type="AlphaFoldDB" id="A0AAN7UQS1"/>
<reference evidence="1 2" key="1">
    <citation type="submission" date="2023-10" db="EMBL/GenBank/DDBJ databases">
        <title>Draft genome sequence of Xylaria bambusicola isolate GMP-LS, the root and basal stem rot pathogen of sugarcane in Indonesia.</title>
        <authorList>
            <person name="Selvaraj P."/>
            <person name="Muralishankar V."/>
            <person name="Muruganantham S."/>
            <person name="Sp S."/>
            <person name="Haryani S."/>
            <person name="Lau K.J.X."/>
            <person name="Naqvi N.I."/>
        </authorList>
    </citation>
    <scope>NUCLEOTIDE SEQUENCE [LARGE SCALE GENOMIC DNA]</scope>
    <source>
        <strain evidence="1">GMP-LS</strain>
    </source>
</reference>
<dbReference type="SUPFAM" id="SSF53474">
    <property type="entry name" value="alpha/beta-Hydrolases"/>
    <property type="match status" value="1"/>
</dbReference>
<gene>
    <name evidence="1" type="ORF">RRF57_005606</name>
</gene>
<keyword evidence="2" id="KW-1185">Reference proteome</keyword>